<accession>A0AAV0M7Y6</accession>
<dbReference type="EMBL" id="CAMGYJ010000007">
    <property type="protein sequence ID" value="CAI0442460.1"/>
    <property type="molecule type" value="Genomic_DNA"/>
</dbReference>
<dbReference type="AlphaFoldDB" id="A0AAV0M7Y6"/>
<organism evidence="1 2">
    <name type="scientific">Linum tenue</name>
    <dbReference type="NCBI Taxonomy" id="586396"/>
    <lineage>
        <taxon>Eukaryota</taxon>
        <taxon>Viridiplantae</taxon>
        <taxon>Streptophyta</taxon>
        <taxon>Embryophyta</taxon>
        <taxon>Tracheophyta</taxon>
        <taxon>Spermatophyta</taxon>
        <taxon>Magnoliopsida</taxon>
        <taxon>eudicotyledons</taxon>
        <taxon>Gunneridae</taxon>
        <taxon>Pentapetalae</taxon>
        <taxon>rosids</taxon>
        <taxon>fabids</taxon>
        <taxon>Malpighiales</taxon>
        <taxon>Linaceae</taxon>
        <taxon>Linum</taxon>
    </lineage>
</organism>
<name>A0AAV0M7Y6_9ROSI</name>
<evidence type="ECO:0000313" key="1">
    <source>
        <dbReference type="EMBL" id="CAI0442460.1"/>
    </source>
</evidence>
<reference evidence="1" key="1">
    <citation type="submission" date="2022-08" db="EMBL/GenBank/DDBJ databases">
        <authorList>
            <person name="Gutierrez-Valencia J."/>
        </authorList>
    </citation>
    <scope>NUCLEOTIDE SEQUENCE</scope>
</reference>
<protein>
    <submittedName>
        <fullName evidence="1">Uncharacterized protein</fullName>
    </submittedName>
</protein>
<gene>
    <name evidence="1" type="ORF">LITE_LOCUS27263</name>
</gene>
<dbReference type="Proteomes" id="UP001154282">
    <property type="component" value="Unassembled WGS sequence"/>
</dbReference>
<sequence>MEVSSCYSNNDRVLVPHPKTVACHQENGPHKQMKLLSLFEFFHTANHCYSGHLRKLLWKNPSAQFRRGQL</sequence>
<proteinExistence type="predicted"/>
<keyword evidence="2" id="KW-1185">Reference proteome</keyword>
<evidence type="ECO:0000313" key="2">
    <source>
        <dbReference type="Proteomes" id="UP001154282"/>
    </source>
</evidence>
<comment type="caution">
    <text evidence="1">The sequence shown here is derived from an EMBL/GenBank/DDBJ whole genome shotgun (WGS) entry which is preliminary data.</text>
</comment>